<evidence type="ECO:0000313" key="1">
    <source>
        <dbReference type="EMBL" id="MCY6371194.1"/>
    </source>
</evidence>
<name>A0ABT4CQ72_9CLOT</name>
<dbReference type="PROSITE" id="PS51257">
    <property type="entry name" value="PROKAR_LIPOPROTEIN"/>
    <property type="match status" value="1"/>
</dbReference>
<proteinExistence type="predicted"/>
<gene>
    <name evidence="1" type="ORF">OXH55_11160</name>
</gene>
<accession>A0ABT4CQ72</accession>
<protein>
    <recommendedName>
        <fullName evidence="3">Lipoprotein</fullName>
    </recommendedName>
</protein>
<dbReference type="Proteomes" id="UP001079657">
    <property type="component" value="Unassembled WGS sequence"/>
</dbReference>
<dbReference type="RefSeq" id="WP_268050053.1">
    <property type="nucleotide sequence ID" value="NZ_JAPQES010000003.1"/>
</dbReference>
<evidence type="ECO:0000313" key="2">
    <source>
        <dbReference type="Proteomes" id="UP001079657"/>
    </source>
</evidence>
<sequence length="159" mass="18722">MKKIISLFLILGFVLVSSLFFIACGKNVKGEIKVEGNTEKYINKAYGFELKIDDKWENKYNYIEAGGNDDGEVLKFQVDFMDKDKEEKIKKKIPLDISFRIYVYDKEMIKSNAEKVKKDVKNYIKEECEQTYLGENDKCYFTVQYYNDMESIDKLFSVI</sequence>
<reference evidence="1" key="1">
    <citation type="submission" date="2022-12" db="EMBL/GenBank/DDBJ databases">
        <authorList>
            <person name="Wang J."/>
        </authorList>
    </citation>
    <scope>NUCLEOTIDE SEQUENCE</scope>
    <source>
        <strain evidence="1">HY-42-06</strain>
    </source>
</reference>
<keyword evidence="2" id="KW-1185">Reference proteome</keyword>
<organism evidence="1 2">
    <name type="scientific">Clostridium ganghwense</name>
    <dbReference type="NCBI Taxonomy" id="312089"/>
    <lineage>
        <taxon>Bacteria</taxon>
        <taxon>Bacillati</taxon>
        <taxon>Bacillota</taxon>
        <taxon>Clostridia</taxon>
        <taxon>Eubacteriales</taxon>
        <taxon>Clostridiaceae</taxon>
        <taxon>Clostridium</taxon>
    </lineage>
</organism>
<comment type="caution">
    <text evidence="1">The sequence shown here is derived from an EMBL/GenBank/DDBJ whole genome shotgun (WGS) entry which is preliminary data.</text>
</comment>
<dbReference type="EMBL" id="JAPQES010000003">
    <property type="protein sequence ID" value="MCY6371194.1"/>
    <property type="molecule type" value="Genomic_DNA"/>
</dbReference>
<evidence type="ECO:0008006" key="3">
    <source>
        <dbReference type="Google" id="ProtNLM"/>
    </source>
</evidence>